<feature type="transmembrane region" description="Helical" evidence="10">
    <location>
        <begin position="211"/>
        <end position="235"/>
    </location>
</feature>
<keyword evidence="6 10" id="KW-1133">Transmembrane helix</keyword>
<dbReference type="PANTHER" id="PTHR34820:SF4">
    <property type="entry name" value="INNER MEMBRANE PROTEIN YEBZ"/>
    <property type="match status" value="1"/>
</dbReference>
<evidence type="ECO:0000256" key="6">
    <source>
        <dbReference type="ARBA" id="ARBA00022989"/>
    </source>
</evidence>
<feature type="domain" description="CopC" evidence="11">
    <location>
        <begin position="54"/>
        <end position="150"/>
    </location>
</feature>
<evidence type="ECO:0000256" key="4">
    <source>
        <dbReference type="ARBA" id="ARBA00022723"/>
    </source>
</evidence>
<keyword evidence="3 10" id="KW-0812">Transmembrane</keyword>
<evidence type="ECO:0000259" key="11">
    <source>
        <dbReference type="Pfam" id="PF04234"/>
    </source>
</evidence>
<feature type="domain" description="Copper resistance protein D" evidence="12">
    <location>
        <begin position="356"/>
        <end position="470"/>
    </location>
</feature>
<evidence type="ECO:0000256" key="10">
    <source>
        <dbReference type="SAM" id="Phobius"/>
    </source>
</evidence>
<dbReference type="InterPro" id="IPR032694">
    <property type="entry name" value="CopC/D"/>
</dbReference>
<feature type="transmembrane region" description="Helical" evidence="10">
    <location>
        <begin position="255"/>
        <end position="277"/>
    </location>
</feature>
<evidence type="ECO:0000256" key="3">
    <source>
        <dbReference type="ARBA" id="ARBA00022692"/>
    </source>
</evidence>
<dbReference type="EMBL" id="JAANNP010000065">
    <property type="protein sequence ID" value="NHC15884.1"/>
    <property type="molecule type" value="Genomic_DNA"/>
</dbReference>
<feature type="compositionally biased region" description="Low complexity" evidence="9">
    <location>
        <begin position="1"/>
        <end position="11"/>
    </location>
</feature>
<accession>A0ABX0H252</accession>
<dbReference type="Pfam" id="PF04234">
    <property type="entry name" value="CopC"/>
    <property type="match status" value="1"/>
</dbReference>
<name>A0ABX0H252_9ACTN</name>
<feature type="compositionally biased region" description="Basic residues" evidence="9">
    <location>
        <begin position="12"/>
        <end position="22"/>
    </location>
</feature>
<evidence type="ECO:0000256" key="8">
    <source>
        <dbReference type="ARBA" id="ARBA00023136"/>
    </source>
</evidence>
<comment type="caution">
    <text evidence="13">The sequence shown here is derived from an EMBL/GenBank/DDBJ whole genome shotgun (WGS) entry which is preliminary data.</text>
</comment>
<keyword evidence="2" id="KW-1003">Cell membrane</keyword>
<protein>
    <submittedName>
        <fullName evidence="13">Copper resistance protein CopC/CopD</fullName>
    </submittedName>
</protein>
<keyword evidence="5" id="KW-0732">Signal</keyword>
<feature type="transmembrane region" description="Helical" evidence="10">
    <location>
        <begin position="284"/>
        <end position="303"/>
    </location>
</feature>
<sequence length="590" mass="59627">MGRRSAGSGVAAHRRRAARRGPARRGAATALLALVLGLLGLAGLVGSAGPASAHARLESSAPAAGEGLASAPTEVVADFSEPVSLAPGGLRVIDGEGRSVTAGEPQVDPADATRIRVPLAGGLPDGTYLVSYRIVSADSHPITDGWSFTVGAVRAGAAPVAGEEGTSTPYAAQAAVVRGLAYAGLVAGLGVATFILWCWPAGRSRAAERVVTAGFAVVIAAALAQLVVQGLAVSGLPAGELFTRDVLRAGAEGSVGQAIALRLGSAAVLVAVLPWALRSSTRRLGAPAGAACAAATAALLVSFGMTGHPRAEHPLVLALASDALHMLAMSVWLGGLGTLLVVALRPPRVEGATPAEAVRRFSSVALACVAVLALTGAWQGWLQVRSVDALRDTTYGQLLLVKVAVVAAIVLVAAGSRALVRRRMPARPAAVALAGPGTVADPRGPLQALRRAVGLEVAGAAVVLVLTAALVGMTPARAAYAPVTEQTVDLGGGRSAQLRLEPARPGPAELSITVLGKDGRPLPAEHVHGDLTLTAKDLGPLAVRLRGTGDDSRWASSGLQLPAAGEWEFDFTVGFGDYDEITAEARLDVE</sequence>
<dbReference type="Gene3D" id="2.60.40.1220">
    <property type="match status" value="1"/>
</dbReference>
<dbReference type="InterPro" id="IPR014756">
    <property type="entry name" value="Ig_E-set"/>
</dbReference>
<keyword evidence="7" id="KW-0186">Copper</keyword>
<dbReference type="InterPro" id="IPR007348">
    <property type="entry name" value="CopC_dom"/>
</dbReference>
<dbReference type="SUPFAM" id="SSF81296">
    <property type="entry name" value="E set domains"/>
    <property type="match status" value="1"/>
</dbReference>
<evidence type="ECO:0000256" key="1">
    <source>
        <dbReference type="ARBA" id="ARBA00004651"/>
    </source>
</evidence>
<keyword evidence="14" id="KW-1185">Reference proteome</keyword>
<feature type="transmembrane region" description="Helical" evidence="10">
    <location>
        <begin position="323"/>
        <end position="344"/>
    </location>
</feature>
<feature type="transmembrane region" description="Helical" evidence="10">
    <location>
        <begin position="179"/>
        <end position="199"/>
    </location>
</feature>
<evidence type="ECO:0000259" key="12">
    <source>
        <dbReference type="Pfam" id="PF05425"/>
    </source>
</evidence>
<keyword evidence="8 10" id="KW-0472">Membrane</keyword>
<evidence type="ECO:0000256" key="9">
    <source>
        <dbReference type="SAM" id="MobiDB-lite"/>
    </source>
</evidence>
<dbReference type="InterPro" id="IPR008457">
    <property type="entry name" value="Cu-R_CopD_dom"/>
</dbReference>
<dbReference type="RefSeq" id="WP_166284368.1">
    <property type="nucleotide sequence ID" value="NZ_JAANNP010000065.1"/>
</dbReference>
<gene>
    <name evidence="13" type="ORF">G9H71_19050</name>
</gene>
<comment type="subcellular location">
    <subcellularLocation>
        <location evidence="1">Cell membrane</location>
        <topology evidence="1">Multi-pass membrane protein</topology>
    </subcellularLocation>
</comment>
<dbReference type="Proteomes" id="UP000800981">
    <property type="component" value="Unassembled WGS sequence"/>
</dbReference>
<dbReference type="Pfam" id="PF05425">
    <property type="entry name" value="CopD"/>
    <property type="match status" value="1"/>
</dbReference>
<evidence type="ECO:0000256" key="2">
    <source>
        <dbReference type="ARBA" id="ARBA00022475"/>
    </source>
</evidence>
<evidence type="ECO:0000313" key="14">
    <source>
        <dbReference type="Proteomes" id="UP000800981"/>
    </source>
</evidence>
<feature type="transmembrane region" description="Helical" evidence="10">
    <location>
        <begin position="394"/>
        <end position="414"/>
    </location>
</feature>
<dbReference type="PANTHER" id="PTHR34820">
    <property type="entry name" value="INNER MEMBRANE PROTEIN YEBZ"/>
    <property type="match status" value="1"/>
</dbReference>
<evidence type="ECO:0000256" key="5">
    <source>
        <dbReference type="ARBA" id="ARBA00022729"/>
    </source>
</evidence>
<evidence type="ECO:0000313" key="13">
    <source>
        <dbReference type="EMBL" id="NHC15884.1"/>
    </source>
</evidence>
<proteinExistence type="predicted"/>
<dbReference type="InterPro" id="IPR014755">
    <property type="entry name" value="Cu-Rt/internalin_Ig-like"/>
</dbReference>
<feature type="region of interest" description="Disordered" evidence="9">
    <location>
        <begin position="1"/>
        <end position="22"/>
    </location>
</feature>
<evidence type="ECO:0000256" key="7">
    <source>
        <dbReference type="ARBA" id="ARBA00023008"/>
    </source>
</evidence>
<feature type="transmembrane region" description="Helical" evidence="10">
    <location>
        <begin position="453"/>
        <end position="473"/>
    </location>
</feature>
<keyword evidence="4" id="KW-0479">Metal-binding</keyword>
<feature type="transmembrane region" description="Helical" evidence="10">
    <location>
        <begin position="364"/>
        <end position="382"/>
    </location>
</feature>
<organism evidence="13 14">
    <name type="scientific">Motilibacter deserti</name>
    <dbReference type="NCBI Taxonomy" id="2714956"/>
    <lineage>
        <taxon>Bacteria</taxon>
        <taxon>Bacillati</taxon>
        <taxon>Actinomycetota</taxon>
        <taxon>Actinomycetes</taxon>
        <taxon>Motilibacterales</taxon>
        <taxon>Motilibacteraceae</taxon>
        <taxon>Motilibacter</taxon>
    </lineage>
</organism>
<reference evidence="13 14" key="1">
    <citation type="submission" date="2020-03" db="EMBL/GenBank/DDBJ databases">
        <title>Two novel Motilibacter sp.</title>
        <authorList>
            <person name="Liu S."/>
        </authorList>
    </citation>
    <scope>NUCLEOTIDE SEQUENCE [LARGE SCALE GENOMIC DNA]</scope>
    <source>
        <strain evidence="13 14">E257</strain>
    </source>
</reference>